<name>A0A4S8IBR8_MUSBA</name>
<sequence length="96" mass="10763">MWQPSHLTLATFNMSKTSSFIVEVPCEGTDGLCPGNHGTDTQTLVDSDINALQDKTSLDCKCDKIEYYVPFVEGPVREDLKYDMKAFEALGYILHQ</sequence>
<keyword evidence="2" id="KW-1185">Reference proteome</keyword>
<accession>A0A4S8IBR8</accession>
<proteinExistence type="predicted"/>
<comment type="caution">
    <text evidence="1">The sequence shown here is derived from an EMBL/GenBank/DDBJ whole genome shotgun (WGS) entry which is preliminary data.</text>
</comment>
<dbReference type="AlphaFoldDB" id="A0A4S8IBR8"/>
<evidence type="ECO:0000313" key="1">
    <source>
        <dbReference type="EMBL" id="THU45014.1"/>
    </source>
</evidence>
<protein>
    <submittedName>
        <fullName evidence="1">Uncharacterized protein</fullName>
    </submittedName>
</protein>
<gene>
    <name evidence="1" type="ORF">C4D60_Mb02t13410</name>
</gene>
<evidence type="ECO:0000313" key="2">
    <source>
        <dbReference type="Proteomes" id="UP000317650"/>
    </source>
</evidence>
<dbReference type="EMBL" id="PYDT01000011">
    <property type="protein sequence ID" value="THU45014.1"/>
    <property type="molecule type" value="Genomic_DNA"/>
</dbReference>
<reference evidence="1 2" key="1">
    <citation type="journal article" date="2019" name="Nat. Plants">
        <title>Genome sequencing of Musa balbisiana reveals subgenome evolution and function divergence in polyploid bananas.</title>
        <authorList>
            <person name="Yao X."/>
        </authorList>
    </citation>
    <scope>NUCLEOTIDE SEQUENCE [LARGE SCALE GENOMIC DNA]</scope>
    <source>
        <strain evidence="2">cv. DH-PKW</strain>
        <tissue evidence="1">Leaves</tissue>
    </source>
</reference>
<dbReference type="Proteomes" id="UP000317650">
    <property type="component" value="Chromosome 2"/>
</dbReference>
<organism evidence="1 2">
    <name type="scientific">Musa balbisiana</name>
    <name type="common">Banana</name>
    <dbReference type="NCBI Taxonomy" id="52838"/>
    <lineage>
        <taxon>Eukaryota</taxon>
        <taxon>Viridiplantae</taxon>
        <taxon>Streptophyta</taxon>
        <taxon>Embryophyta</taxon>
        <taxon>Tracheophyta</taxon>
        <taxon>Spermatophyta</taxon>
        <taxon>Magnoliopsida</taxon>
        <taxon>Liliopsida</taxon>
        <taxon>Zingiberales</taxon>
        <taxon>Musaceae</taxon>
        <taxon>Musa</taxon>
    </lineage>
</organism>